<reference evidence="1 2" key="2">
    <citation type="submission" date="2020-03" db="EMBL/GenBank/DDBJ databases">
        <authorList>
            <person name="Ichikawa N."/>
            <person name="Kimura A."/>
            <person name="Kitahashi Y."/>
            <person name="Uohara A."/>
        </authorList>
    </citation>
    <scope>NUCLEOTIDE SEQUENCE [LARGE SCALE GENOMIC DNA]</scope>
    <source>
        <strain evidence="1 2">NBRC 108638</strain>
    </source>
</reference>
<keyword evidence="2" id="KW-1185">Reference proteome</keyword>
<evidence type="ECO:0000313" key="2">
    <source>
        <dbReference type="Proteomes" id="UP000482960"/>
    </source>
</evidence>
<proteinExistence type="predicted"/>
<name>A0A6V8LMV8_9ACTN</name>
<dbReference type="EMBL" id="BLPG01000002">
    <property type="protein sequence ID" value="GFJ95959.1"/>
    <property type="molecule type" value="Genomic_DNA"/>
</dbReference>
<dbReference type="Proteomes" id="UP000482960">
    <property type="component" value="Unassembled WGS sequence"/>
</dbReference>
<protein>
    <submittedName>
        <fullName evidence="1">Uncharacterized protein</fullName>
    </submittedName>
</protein>
<reference evidence="1 2" key="1">
    <citation type="submission" date="2020-03" db="EMBL/GenBank/DDBJ databases">
        <title>Whole genome shotgun sequence of Phytohabitans rumicis NBRC 108638.</title>
        <authorList>
            <person name="Komaki H."/>
            <person name="Tamura T."/>
        </authorList>
    </citation>
    <scope>NUCLEOTIDE SEQUENCE [LARGE SCALE GENOMIC DNA]</scope>
    <source>
        <strain evidence="1 2">NBRC 108638</strain>
    </source>
</reference>
<evidence type="ECO:0000313" key="1">
    <source>
        <dbReference type="EMBL" id="GFJ95959.1"/>
    </source>
</evidence>
<dbReference type="AlphaFoldDB" id="A0A6V8LMV8"/>
<sequence length="58" mass="6455">MPSEMSLSVLTEMLGLGEDQQEAVLAWTGEQPGKTWTQEEAAALVERWQAEHPDNEQA</sequence>
<organism evidence="1 2">
    <name type="scientific">Phytohabitans rumicis</name>
    <dbReference type="NCBI Taxonomy" id="1076125"/>
    <lineage>
        <taxon>Bacteria</taxon>
        <taxon>Bacillati</taxon>
        <taxon>Actinomycetota</taxon>
        <taxon>Actinomycetes</taxon>
        <taxon>Micromonosporales</taxon>
        <taxon>Micromonosporaceae</taxon>
    </lineage>
</organism>
<accession>A0A6V8LMV8</accession>
<comment type="caution">
    <text evidence="1">The sequence shown here is derived from an EMBL/GenBank/DDBJ whole genome shotgun (WGS) entry which is preliminary data.</text>
</comment>
<gene>
    <name evidence="1" type="ORF">Prum_096010</name>
</gene>